<feature type="domain" description="Lipoprotein-associated type-17" evidence="2">
    <location>
        <begin position="994"/>
        <end position="1076"/>
    </location>
</feature>
<feature type="domain" description="Lipoprotein-associated type-17" evidence="2">
    <location>
        <begin position="1355"/>
        <end position="1436"/>
    </location>
</feature>
<evidence type="ECO:0000313" key="3">
    <source>
        <dbReference type="EMBL" id="AAT27820.1"/>
    </source>
</evidence>
<dbReference type="Pfam" id="PF04200">
    <property type="entry name" value="Lipoprotein_17"/>
    <property type="match status" value="16"/>
</dbReference>
<feature type="chain" id="PRO_5004275733" evidence="1">
    <location>
        <begin position="30"/>
        <end position="2002"/>
    </location>
</feature>
<keyword evidence="4" id="KW-1185">Reference proteome</keyword>
<feature type="domain" description="Lipoprotein-associated type-17" evidence="2">
    <location>
        <begin position="523"/>
        <end position="609"/>
    </location>
</feature>
<feature type="domain" description="Lipoprotein-associated type-17" evidence="2">
    <location>
        <begin position="635"/>
        <end position="706"/>
    </location>
</feature>
<feature type="domain" description="Lipoprotein-associated type-17" evidence="2">
    <location>
        <begin position="1688"/>
        <end position="1766"/>
    </location>
</feature>
<feature type="domain" description="Lipoprotein-associated type-17" evidence="2">
    <location>
        <begin position="1084"/>
        <end position="1166"/>
    </location>
</feature>
<dbReference type="HOGENOM" id="CLU_233882_0_0_14"/>
<gene>
    <name evidence="3" type="primary">mvspI</name>
    <name evidence="3" type="ordered locus">MMOB3340</name>
</gene>
<dbReference type="Proteomes" id="UP000009072">
    <property type="component" value="Chromosome"/>
</dbReference>
<dbReference type="PROSITE" id="PS51257">
    <property type="entry name" value="PROKAR_LIPOPROTEIN"/>
    <property type="match status" value="1"/>
</dbReference>
<dbReference type="InterPro" id="IPR007326">
    <property type="entry name" value="Lipoprotein-assoc_dom"/>
</dbReference>
<feature type="domain" description="Lipoprotein-associated type-17" evidence="2">
    <location>
        <begin position="433"/>
        <end position="515"/>
    </location>
</feature>
<feature type="domain" description="Lipoprotein-associated type-17" evidence="2">
    <location>
        <begin position="1175"/>
        <end position="1252"/>
    </location>
</feature>
<dbReference type="STRING" id="267748.MMOB3340"/>
<feature type="signal peptide" evidence="1">
    <location>
        <begin position="1"/>
        <end position="29"/>
    </location>
</feature>
<organism evidence="3 4">
    <name type="scientific">Mycoplasma mobile (strain ATCC 43663 / 163K / NCTC 11711)</name>
    <name type="common">Mesomycoplasma mobile</name>
    <dbReference type="NCBI Taxonomy" id="267748"/>
    <lineage>
        <taxon>Bacteria</taxon>
        <taxon>Bacillati</taxon>
        <taxon>Mycoplasmatota</taxon>
        <taxon>Mycoplasmoidales</taxon>
        <taxon>Metamycoplasmataceae</taxon>
        <taxon>Mesomycoplasma</taxon>
    </lineage>
</organism>
<feature type="domain" description="Lipoprotein-associated type-17" evidence="2">
    <location>
        <begin position="45"/>
        <end position="129"/>
    </location>
</feature>
<evidence type="ECO:0000256" key="1">
    <source>
        <dbReference type="SAM" id="SignalP"/>
    </source>
</evidence>
<feature type="domain" description="Lipoprotein-associated type-17" evidence="2">
    <location>
        <begin position="236"/>
        <end position="329"/>
    </location>
</feature>
<feature type="domain" description="Lipoprotein-associated type-17" evidence="2">
    <location>
        <begin position="137"/>
        <end position="219"/>
    </location>
</feature>
<dbReference type="eggNOG" id="ENOG5031ZJ9">
    <property type="taxonomic scope" value="Bacteria"/>
</dbReference>
<feature type="domain" description="Lipoprotein-associated type-17" evidence="2">
    <location>
        <begin position="726"/>
        <end position="801"/>
    </location>
</feature>
<feature type="domain" description="Lipoprotein-associated type-17" evidence="2">
    <location>
        <begin position="345"/>
        <end position="425"/>
    </location>
</feature>
<protein>
    <submittedName>
        <fullName evidence="3">Variable surface protein mvspI</fullName>
    </submittedName>
</protein>
<accession>Q6KHV6</accession>
<feature type="domain" description="Lipoprotein-associated type-17" evidence="2">
    <location>
        <begin position="1261"/>
        <end position="1338"/>
    </location>
</feature>
<dbReference type="EMBL" id="AE017308">
    <property type="protein sequence ID" value="AAT27820.1"/>
    <property type="molecule type" value="Genomic_DNA"/>
</dbReference>
<keyword evidence="1" id="KW-0732">Signal</keyword>
<feature type="domain" description="Lipoprotein-associated type-17" evidence="2">
    <location>
        <begin position="900"/>
        <end position="982"/>
    </location>
</feature>
<evidence type="ECO:0000313" key="4">
    <source>
        <dbReference type="Proteomes" id="UP000009072"/>
    </source>
</evidence>
<name>Q6KHV6_MYCM1</name>
<proteinExistence type="predicted"/>
<sequence>MLKMKKKYLIGIGTLSAIAILPITVVACATNTSENANNIKKIDVELAKITKDNFLIKDKNKLASEINANNLQTEITKNNATTINGVAFSYALSEKTPINAATGTLTLTLTGKIGTDSRTKEITITGFQTISQRLKQELDKISTLKADKGNFATTLASNVTSSTLSSFVSDPASKNGVSFKLIFLPNSFNDGLGSLSVTLEASIGTIKDSKTITITEFQTRELTLEEWKELISKELTKQNKHEATLVGSLTTLASEVSAQNLNNFILNPVTSNGVSFRYIFKANSADDVKGELTATLQAYIVGREPEDLDDPSQVIQPESKEVIITGFQTRAQRDLIIKTAQIKAELDKIETLTNLEASKIVMPSEVNSTNIAGLFSPLQDQNGVSFKYLSVTSPNDDEGTLFVNIEGSIDNIKSEKMVQVKNFQTIAQRLKQELDKISTLKADQGNFNTTLASGVSNTNLNSFIKNPATVNSVSFRLIFIPNKFTNASGELTVNLQAFIGDKTDQKEIFITGFQSSLERVKQELDKITSTTLKVDMGDFKTTMPSEVDANNLDSFIKNQLPSDTNDVSFRFVFLPNLFNNQKGELKVNLQAFIGNISFGKDILITGFQTIDERAESIEQQNALIQRKLNEIVPKLINTFDTTLPSEVKPENVTKLIEIPAIIEGVSFKITNLSLVNDKNGSLSITIEGSIGDIKISRDISIIGFQTEDQRKELDPNQRIQAALNNLTLVKTGAFATTLPLEVKLDNVASFFEILKPVKDVNLKFISVKSQNDTTGTLTVTIEGSIGEIKVTKDFDIIEFQTIDQRNKAKIQVELDKINLVKTGAFATTLPLEVKVENVASFFNSLPIVEGINLKFINVKLQDDEVGTLTVTIEGSIGESKVTKDFDISGFQTIDQRLDQELAEITTIEANLSAFATTLPSTITAETLKNFISNPTTSNGVSFELIFKANSADDTKGELKVTLKASISGISKEKEITITKFQTTDQSGNQRLDQELAKITTIEANLSAFATTLPSTITAETLKNFISNPTTSNGVSFELIFKTNSDDDTKGELKVTLKASISGISKEKEITITKFQTIDQRLDQELAKITTIEANLSAFATTLPSTITAETLKNFISNPTISNGVSFELIFKANSDDDTKGELKVTLKASISGISKEKEITITKFQTNQDHLNEIINAIKAEIFEIEKQNKLPSEIAASDIKFIKNFDNKGVDLEILEIIPNNANGTLSFKVKGTFKGIEKSSIKIEISNFETNAKRRERILNEITENDIILGINNKNEILPKDINSTIISITNSTRELVALSLEITNRNDELGQITFKVVATLGETTDKFITMSGFLTTQEKREKDLITLQNAYNQITQQNLNINNENEIITALASSMTNELINKYVSINSINGVNFKLEIDSSNDTIGTLNVRVIASFEGQNLNTKILNVNNFKTANMAFGDWLGLSNSEVNTTFFTPSVTNVQSQSNITTMRTFINQIGIMNKNIGFGDVDANRFTLTNYRITDLNNGTTFTKDSKDMKITINGTFDGKLVNFTKELKGYTAIGTILDTLITFTRNEKPLLTASQGNLHTGQLFEQNHLPDRGIVAKESSDWKKFFNTASGKEEFASTGEATWIPSFIEGLHNRNLRLHANRFAWRTSAVENGEQSITIWFHFDQTLAFAGSTDYLIDTPFFTTQKIQQTLLQKTIDSITSEIFEIENKATKLSSSISNADIKFIQSFDKRGVNLEVIDLSRNNTDGTLSFKVKGTFEGTERISEIITISGFLTPKDALAAILGLRNAEVDTTFFIPSRTNLVTSITTLTDMKNKLTEIGLILKEENLGIDNNQFAITSYQLQNSTFDTTTNGHTLIVNGTFNNEAVTYSRRIEGFKPISQDLLNRFFTIEKVGNLILTTPAAGTPANSTFTALLNPFRGVKFSLGDVWAKDNSGAPIFENGFPRFNDELHNKGLRYAVSASAFNAVRWRHFGVDTTTNTQDWRVYVYLDAVRAPENGHPLRWEGKVSNA</sequence>
<dbReference type="KEGG" id="mmo:MMOB3340"/>
<feature type="domain" description="Lipoprotein-associated type-17" evidence="2">
    <location>
        <begin position="813"/>
        <end position="892"/>
    </location>
</feature>
<dbReference type="OrthoDB" id="393128at2"/>
<reference evidence="3 4" key="1">
    <citation type="journal article" date="2004" name="Genome Res.">
        <title>The complete genome and proteome of Mycoplasma mobile.</title>
        <authorList>
            <person name="Jaffe J.D."/>
            <person name="Stange-Thomann N."/>
            <person name="Smith C."/>
            <person name="DeCaprio D."/>
            <person name="Fisher S."/>
            <person name="Butler J."/>
            <person name="Calvo S."/>
            <person name="Elkins T."/>
            <person name="FitzGerald M.G."/>
            <person name="Hafez N."/>
            <person name="Kodira C.D."/>
            <person name="Major J."/>
            <person name="Wang S."/>
            <person name="Wilkinson J."/>
            <person name="Nicol R."/>
            <person name="Nusbaum C."/>
            <person name="Birren B."/>
            <person name="Berg H.C."/>
            <person name="Church G.M."/>
        </authorList>
    </citation>
    <scope>NUCLEOTIDE SEQUENCE [LARGE SCALE GENOMIC DNA]</scope>
    <source>
        <strain evidence="4">ATCC 43663 / 163K / NCTC 11711</strain>
    </source>
</reference>
<evidence type="ECO:0000259" key="2">
    <source>
        <dbReference type="Pfam" id="PF04200"/>
    </source>
</evidence>